<dbReference type="Pfam" id="PF00078">
    <property type="entry name" value="RVT_1"/>
    <property type="match status" value="1"/>
</dbReference>
<dbReference type="CDD" id="cd01647">
    <property type="entry name" value="RT_LTR"/>
    <property type="match status" value="1"/>
</dbReference>
<dbReference type="Gene3D" id="3.10.10.10">
    <property type="entry name" value="HIV Type 1 Reverse Transcriptase, subunit A, domain 1"/>
    <property type="match status" value="1"/>
</dbReference>
<dbReference type="Gene3D" id="3.30.70.270">
    <property type="match status" value="1"/>
</dbReference>
<feature type="domain" description="Reverse transcriptase" evidence="1">
    <location>
        <begin position="9"/>
        <end position="110"/>
    </location>
</feature>
<dbReference type="FunFam" id="3.30.70.270:FF:000003">
    <property type="entry name" value="Transposon Ty3-G Gag-Pol polyprotein"/>
    <property type="match status" value="1"/>
</dbReference>
<dbReference type="SUPFAM" id="SSF56672">
    <property type="entry name" value="DNA/RNA polymerases"/>
    <property type="match status" value="1"/>
</dbReference>
<accession>A0AAF0U8L5</accession>
<dbReference type="AlphaFoldDB" id="A0AAF0U8L5"/>
<name>A0AAF0U8L5_SOLVR</name>
<dbReference type="InterPro" id="IPR053134">
    <property type="entry name" value="RNA-dir_DNA_polymerase"/>
</dbReference>
<keyword evidence="3" id="KW-1185">Reference proteome</keyword>
<sequence length="134" mass="15911">MYHQLRAREFDIPKTIFLTRYSHYKFLVMSFGLKNAPNAFMGLMNKVFKQYLNKFVIVFIDDILIYSRNEDKHANHLRIVLHVLKDRQMLAKFSKYEFWLKSVAFFGHIIFGKGIEIYPKKTEAVKNCPTPLST</sequence>
<organism evidence="2 3">
    <name type="scientific">Solanum verrucosum</name>
    <dbReference type="NCBI Taxonomy" id="315347"/>
    <lineage>
        <taxon>Eukaryota</taxon>
        <taxon>Viridiplantae</taxon>
        <taxon>Streptophyta</taxon>
        <taxon>Embryophyta</taxon>
        <taxon>Tracheophyta</taxon>
        <taxon>Spermatophyta</taxon>
        <taxon>Magnoliopsida</taxon>
        <taxon>eudicotyledons</taxon>
        <taxon>Gunneridae</taxon>
        <taxon>Pentapetalae</taxon>
        <taxon>asterids</taxon>
        <taxon>lamiids</taxon>
        <taxon>Solanales</taxon>
        <taxon>Solanaceae</taxon>
        <taxon>Solanoideae</taxon>
        <taxon>Solaneae</taxon>
        <taxon>Solanum</taxon>
    </lineage>
</organism>
<evidence type="ECO:0000259" key="1">
    <source>
        <dbReference type="Pfam" id="PF00078"/>
    </source>
</evidence>
<dbReference type="PANTHER" id="PTHR24559:SF444">
    <property type="entry name" value="REVERSE TRANSCRIPTASE DOMAIN-CONTAINING PROTEIN"/>
    <property type="match status" value="1"/>
</dbReference>
<evidence type="ECO:0000313" key="3">
    <source>
        <dbReference type="Proteomes" id="UP001234989"/>
    </source>
</evidence>
<dbReference type="Proteomes" id="UP001234989">
    <property type="component" value="Chromosome 8"/>
</dbReference>
<gene>
    <name evidence="2" type="ORF">MTR67_034620</name>
</gene>
<proteinExistence type="predicted"/>
<dbReference type="InterPro" id="IPR000477">
    <property type="entry name" value="RT_dom"/>
</dbReference>
<evidence type="ECO:0000313" key="2">
    <source>
        <dbReference type="EMBL" id="WMV41235.1"/>
    </source>
</evidence>
<dbReference type="InterPro" id="IPR043502">
    <property type="entry name" value="DNA/RNA_pol_sf"/>
</dbReference>
<protein>
    <recommendedName>
        <fullName evidence="1">Reverse transcriptase domain-containing protein</fullName>
    </recommendedName>
</protein>
<dbReference type="InterPro" id="IPR043128">
    <property type="entry name" value="Rev_trsase/Diguanyl_cyclase"/>
</dbReference>
<dbReference type="PANTHER" id="PTHR24559">
    <property type="entry name" value="TRANSPOSON TY3-I GAG-POL POLYPROTEIN"/>
    <property type="match status" value="1"/>
</dbReference>
<reference evidence="2" key="1">
    <citation type="submission" date="2023-08" db="EMBL/GenBank/DDBJ databases">
        <title>A de novo genome assembly of Solanum verrucosum Schlechtendal, a Mexican diploid species geographically isolated from the other diploid A-genome species in potato relatives.</title>
        <authorList>
            <person name="Hosaka K."/>
        </authorList>
    </citation>
    <scope>NUCLEOTIDE SEQUENCE</scope>
    <source>
        <tissue evidence="2">Young leaves</tissue>
    </source>
</reference>
<dbReference type="EMBL" id="CP133619">
    <property type="protein sequence ID" value="WMV41235.1"/>
    <property type="molecule type" value="Genomic_DNA"/>
</dbReference>